<accession>A0A0D2HQ07</accession>
<dbReference type="FunCoup" id="A0A0D2HQ07">
    <property type="interactions" value="87"/>
</dbReference>
<dbReference type="InParanoid" id="A0A0D2HQ07"/>
<organism evidence="1 2">
    <name type="scientific">Dethiosulfatarculus sandiegensis</name>
    <dbReference type="NCBI Taxonomy" id="1429043"/>
    <lineage>
        <taxon>Bacteria</taxon>
        <taxon>Pseudomonadati</taxon>
        <taxon>Thermodesulfobacteriota</taxon>
        <taxon>Desulfarculia</taxon>
        <taxon>Desulfarculales</taxon>
        <taxon>Desulfarculaceae</taxon>
        <taxon>Dethiosulfatarculus</taxon>
    </lineage>
</organism>
<sequence length="651" mass="70849">MPNLGSGMKKEKITTAAEAVRLIPDGAAVAFGGFVATGLPEEMTKALEKSFLETGHPKDLTLLYSAGQAGGHFGGLDRLTHKGLLKKVIGSHFSMVPGLQEVIRDNQVQGYNLPLGCIAALLRDTAAGRPGLITKVGLGTFVDPRQTGGKLNQSTTEDIVELMEIDGEEYLRFKPLTINVAVIRGTTADSHGNITMEKEAFDLDHLAMATAVRNQGGIVICQVERIAERGSLNPRDVRIPGILVDCVVKAEPDNHWLTGLDAYDAALTGEIRMPQTSVQAMDLSVKKIIGRRASFELTPNSVVNLGIGIPETVASVAAEEKILDYVTLTTEPGVIGGLPSSSLRFGTASNTEAIVPMANQFDFYDGGGLDVTFLGMAQVDKKGNVNVSRFGPKFTGAGGFINISQNARKVVFTGTMTAGGFKASIDENGLKIQQEGKVHKFVDQVEEITFSGELAAQNGRPVYYVTERAVFRLGKNGPELIEIAPGLDLGKDILAHMDFKPVIPREIKIMDKRLFAAHSMGLINELFAIPNKERLTYDPATNFFFVNLEFMSIKSNEQIEDLKEALTNKLSPVGHKVQAIVNYDNFFIMPDLVDEFAQLARYLIDNFYASVTRYTTNAFMRMKLGDALEAKKVPVNLFETKEQAARLLTTE</sequence>
<dbReference type="Proteomes" id="UP000032233">
    <property type="component" value="Unassembled WGS sequence"/>
</dbReference>
<evidence type="ECO:0000313" key="2">
    <source>
        <dbReference type="Proteomes" id="UP000032233"/>
    </source>
</evidence>
<gene>
    <name evidence="1" type="ORF">X474_18285</name>
</gene>
<dbReference type="PATRIC" id="fig|1429043.3.peg.3868"/>
<comment type="caution">
    <text evidence="1">The sequence shown here is derived from an EMBL/GenBank/DDBJ whole genome shotgun (WGS) entry which is preliminary data.</text>
</comment>
<dbReference type="PROSITE" id="PS01273">
    <property type="entry name" value="COA_TRANSF_1"/>
    <property type="match status" value="1"/>
</dbReference>
<dbReference type="Gene3D" id="3.40.1080.10">
    <property type="entry name" value="Glutaconate Coenzyme A-transferase"/>
    <property type="match status" value="2"/>
</dbReference>
<proteinExistence type="predicted"/>
<dbReference type="Pfam" id="PF01144">
    <property type="entry name" value="CoA_trans"/>
    <property type="match status" value="1"/>
</dbReference>
<dbReference type="PANTHER" id="PTHR43293">
    <property type="entry name" value="ACETATE COA-TRANSFERASE YDIF"/>
    <property type="match status" value="1"/>
</dbReference>
<dbReference type="PANTHER" id="PTHR43293:SF1">
    <property type="entry name" value="ACETATE COA-TRANSFERASE YDIF"/>
    <property type="match status" value="1"/>
</dbReference>
<protein>
    <submittedName>
        <fullName evidence="1">CoA transferase</fullName>
    </submittedName>
</protein>
<dbReference type="STRING" id="1429043.X474_18285"/>
<keyword evidence="2" id="KW-1185">Reference proteome</keyword>
<dbReference type="SUPFAM" id="SSF100950">
    <property type="entry name" value="NagB/RpiA/CoA transferase-like"/>
    <property type="match status" value="2"/>
</dbReference>
<reference evidence="1 2" key="1">
    <citation type="submission" date="2013-11" db="EMBL/GenBank/DDBJ databases">
        <title>Metagenomic analysis of a methanogenic consortium involved in long chain n-alkane degradation.</title>
        <authorList>
            <person name="Davidova I.A."/>
            <person name="Callaghan A.V."/>
            <person name="Wawrik B."/>
            <person name="Pruitt S."/>
            <person name="Marks C."/>
            <person name="Duncan K.E."/>
            <person name="Suflita J.M."/>
        </authorList>
    </citation>
    <scope>NUCLEOTIDE SEQUENCE [LARGE SCALE GENOMIC DNA]</scope>
    <source>
        <strain evidence="1 2">SPR</strain>
    </source>
</reference>
<dbReference type="InterPro" id="IPR037171">
    <property type="entry name" value="NagB/RpiA_transferase-like"/>
</dbReference>
<dbReference type="InterPro" id="IPR004165">
    <property type="entry name" value="CoA_trans_fam_I"/>
</dbReference>
<dbReference type="GO" id="GO:0008410">
    <property type="term" value="F:CoA-transferase activity"/>
    <property type="evidence" value="ECO:0007669"/>
    <property type="project" value="InterPro"/>
</dbReference>
<dbReference type="InterPro" id="IPR004163">
    <property type="entry name" value="CoA_transf_BS"/>
</dbReference>
<name>A0A0D2HQ07_9BACT</name>
<dbReference type="AlphaFoldDB" id="A0A0D2HQ07"/>
<dbReference type="SMART" id="SM00882">
    <property type="entry name" value="CoA_trans"/>
    <property type="match status" value="1"/>
</dbReference>
<evidence type="ECO:0000313" key="1">
    <source>
        <dbReference type="EMBL" id="KIX12553.1"/>
    </source>
</evidence>
<keyword evidence="1" id="KW-0808">Transferase</keyword>
<dbReference type="EMBL" id="AZAC01000029">
    <property type="protein sequence ID" value="KIX12553.1"/>
    <property type="molecule type" value="Genomic_DNA"/>
</dbReference>